<protein>
    <submittedName>
        <fullName evidence="3">Uncharacterized protein</fullName>
    </submittedName>
</protein>
<accession>A0A250XT07</accession>
<dbReference type="STRING" id="1157962.A0A250XT07"/>
<dbReference type="InterPro" id="IPR036770">
    <property type="entry name" value="Ankyrin_rpt-contain_sf"/>
</dbReference>
<dbReference type="GO" id="GO:0006396">
    <property type="term" value="P:RNA processing"/>
    <property type="evidence" value="ECO:0007669"/>
    <property type="project" value="TreeGrafter"/>
</dbReference>
<dbReference type="Gene3D" id="1.25.40.20">
    <property type="entry name" value="Ankyrin repeat-containing domain"/>
    <property type="match status" value="2"/>
</dbReference>
<keyword evidence="1" id="KW-0677">Repeat</keyword>
<keyword evidence="4" id="KW-1185">Reference proteome</keyword>
<dbReference type="EMBL" id="BEGY01000241">
    <property type="protein sequence ID" value="GAX86195.1"/>
    <property type="molecule type" value="Genomic_DNA"/>
</dbReference>
<dbReference type="Gene3D" id="3.40.50.300">
    <property type="entry name" value="P-loop containing nucleotide triphosphate hydrolases"/>
    <property type="match status" value="1"/>
</dbReference>
<comment type="caution">
    <text evidence="3">The sequence shown here is derived from an EMBL/GenBank/DDBJ whole genome shotgun (WGS) entry which is preliminary data.</text>
</comment>
<evidence type="ECO:0000313" key="4">
    <source>
        <dbReference type="Proteomes" id="UP000232323"/>
    </source>
</evidence>
<sequence length="604" mass="65986">MASILVGSAPDPINVLVRHGPVGINRNTVVLDRLLEMPRSSLDDKLSVAFIAAVNRGFHETVHKMLLKWPENEPSLNSVTALIQATYHGHEDIVRILLGWPVNALRADCMIGHVLEVAAVKGHYEIVHLLLGWPENAPTADCDDGNALVAAASNGHLDVVRLLLEWPENAPRADCRGGQALWFAAKDGHLDVVRLLLEWPENAPKADSGAGNALVAAASNGHLDVVRLLLEWPENAPKADSGAGNALVSAAMFGHLDVVRLLLEWPENAPRQALYNAEIYAAMKGHLEIIPRPKYDDARVRTVTKQNAFYMLADAVSRLSVATRYDPQTDTVGNTFGQALSSLNDVIESLRAIERLKIPTFARVHNLRLHPDLKVVVCLNYRDSVSLLLSDPEVAAFEPLTLQGDTTAAHRGSVLAKFQEDSPTHRLLIGNLQICSTGIDLDDKVGGRPRLCLASPTYSTMAIHQLGHRFLRADTRSASMLQMVYGAECHELPILNALARKSQVMKATTSEQVDAGILFPGDYPTFNEGQLLNDLRNRTIDFTAPGSAALEPCRRFVWAARKIVAAAEAALLDPTYAWCRRRLAAEFEEDATCAGASTIQPRDP</sequence>
<keyword evidence="2" id="KW-0040">ANK repeat</keyword>
<dbReference type="Pfam" id="PF12796">
    <property type="entry name" value="Ank_2"/>
    <property type="match status" value="2"/>
</dbReference>
<proteinExistence type="predicted"/>
<gene>
    <name evidence="3" type="ORF">CEUSTIGMA_g13608.t1</name>
</gene>
<evidence type="ECO:0000313" key="3">
    <source>
        <dbReference type="EMBL" id="GAX86195.1"/>
    </source>
</evidence>
<reference evidence="3 4" key="1">
    <citation type="submission" date="2017-08" db="EMBL/GenBank/DDBJ databases">
        <title>Acidophilic green algal genome provides insights into adaptation to an acidic environment.</title>
        <authorList>
            <person name="Hirooka S."/>
            <person name="Hirose Y."/>
            <person name="Kanesaki Y."/>
            <person name="Higuchi S."/>
            <person name="Fujiwara T."/>
            <person name="Onuma R."/>
            <person name="Era A."/>
            <person name="Ohbayashi R."/>
            <person name="Uzuka A."/>
            <person name="Nozaki H."/>
            <person name="Yoshikawa H."/>
            <person name="Miyagishima S.Y."/>
        </authorList>
    </citation>
    <scope>NUCLEOTIDE SEQUENCE [LARGE SCALE GENOMIC DNA]</scope>
    <source>
        <strain evidence="3 4">NIES-2499</strain>
    </source>
</reference>
<dbReference type="GO" id="GO:0003723">
    <property type="term" value="F:RNA binding"/>
    <property type="evidence" value="ECO:0007669"/>
    <property type="project" value="TreeGrafter"/>
</dbReference>
<organism evidence="3 4">
    <name type="scientific">Chlamydomonas eustigma</name>
    <dbReference type="NCBI Taxonomy" id="1157962"/>
    <lineage>
        <taxon>Eukaryota</taxon>
        <taxon>Viridiplantae</taxon>
        <taxon>Chlorophyta</taxon>
        <taxon>core chlorophytes</taxon>
        <taxon>Chlorophyceae</taxon>
        <taxon>CS clade</taxon>
        <taxon>Chlamydomonadales</taxon>
        <taxon>Chlamydomonadaceae</taxon>
        <taxon>Chlamydomonas</taxon>
    </lineage>
</organism>
<dbReference type="Proteomes" id="UP000232323">
    <property type="component" value="Unassembled WGS sequence"/>
</dbReference>
<dbReference type="GO" id="GO:0004540">
    <property type="term" value="F:RNA nuclease activity"/>
    <property type="evidence" value="ECO:0007669"/>
    <property type="project" value="TreeGrafter"/>
</dbReference>
<dbReference type="PANTHER" id="PTHR24141">
    <property type="entry name" value="2-5A-DEPENDENT RIBONUCLEASE"/>
    <property type="match status" value="1"/>
</dbReference>
<dbReference type="AlphaFoldDB" id="A0A250XT07"/>
<dbReference type="SUPFAM" id="SSF48403">
    <property type="entry name" value="Ankyrin repeat"/>
    <property type="match status" value="1"/>
</dbReference>
<dbReference type="PANTHER" id="PTHR24141:SF1">
    <property type="entry name" value="2-5A-DEPENDENT RIBONUCLEASE"/>
    <property type="match status" value="1"/>
</dbReference>
<dbReference type="InterPro" id="IPR027417">
    <property type="entry name" value="P-loop_NTPase"/>
</dbReference>
<dbReference type="OrthoDB" id="1585477at2759"/>
<dbReference type="InterPro" id="IPR002110">
    <property type="entry name" value="Ankyrin_rpt"/>
</dbReference>
<evidence type="ECO:0000256" key="2">
    <source>
        <dbReference type="ARBA" id="ARBA00023043"/>
    </source>
</evidence>
<evidence type="ECO:0000256" key="1">
    <source>
        <dbReference type="ARBA" id="ARBA00022737"/>
    </source>
</evidence>
<dbReference type="SUPFAM" id="SSF52540">
    <property type="entry name" value="P-loop containing nucleoside triphosphate hydrolases"/>
    <property type="match status" value="1"/>
</dbReference>
<name>A0A250XT07_9CHLO</name>